<dbReference type="InterPro" id="IPR027417">
    <property type="entry name" value="P-loop_NTPase"/>
</dbReference>
<dbReference type="InterPro" id="IPR003593">
    <property type="entry name" value="AAA+_ATPase"/>
</dbReference>
<evidence type="ECO:0000256" key="17">
    <source>
        <dbReference type="ARBA" id="ARBA00041016"/>
    </source>
</evidence>
<dbReference type="GO" id="GO:0005524">
    <property type="term" value="F:ATP binding"/>
    <property type="evidence" value="ECO:0007669"/>
    <property type="project" value="UniProtKB-KW"/>
</dbReference>
<evidence type="ECO:0000256" key="18">
    <source>
        <dbReference type="ARBA" id="ARBA00042945"/>
    </source>
</evidence>
<evidence type="ECO:0000256" key="13">
    <source>
        <dbReference type="ARBA" id="ARBA00023136"/>
    </source>
</evidence>
<dbReference type="GO" id="GO:0016887">
    <property type="term" value="F:ATP hydrolysis activity"/>
    <property type="evidence" value="ECO:0007669"/>
    <property type="project" value="InterPro"/>
</dbReference>
<feature type="region of interest" description="Disordered" evidence="21">
    <location>
        <begin position="1"/>
        <end position="60"/>
    </location>
</feature>
<dbReference type="Gene3D" id="1.20.1560.10">
    <property type="entry name" value="ABC transporter type 1, transmembrane domain"/>
    <property type="match status" value="1"/>
</dbReference>
<dbReference type="PANTHER" id="PTHR19306">
    <property type="entry name" value="STRUCTURAL MAINTENANCE OF CHROMOSOMES 5,6 SMC5, SMC6"/>
    <property type="match status" value="1"/>
</dbReference>
<dbReference type="GO" id="GO:0035861">
    <property type="term" value="C:site of double-strand break"/>
    <property type="evidence" value="ECO:0007669"/>
    <property type="project" value="TreeGrafter"/>
</dbReference>
<evidence type="ECO:0000256" key="6">
    <source>
        <dbReference type="ARBA" id="ARBA00022454"/>
    </source>
</evidence>
<evidence type="ECO:0000256" key="9">
    <source>
        <dbReference type="ARBA" id="ARBA00022763"/>
    </source>
</evidence>
<dbReference type="GO" id="GO:0005634">
    <property type="term" value="C:nucleus"/>
    <property type="evidence" value="ECO:0007669"/>
    <property type="project" value="UniProtKB-SubCell"/>
</dbReference>
<evidence type="ECO:0000256" key="19">
    <source>
        <dbReference type="ARBA" id="ARBA00048046"/>
    </source>
</evidence>
<evidence type="ECO:0000313" key="26">
    <source>
        <dbReference type="Proteomes" id="UP000728032"/>
    </source>
</evidence>
<accession>A0A7R9QEB1</accession>
<keyword evidence="10" id="KW-0067">ATP-binding</keyword>
<dbReference type="SUPFAM" id="SSF90123">
    <property type="entry name" value="ABC transporter transmembrane region"/>
    <property type="match status" value="1"/>
</dbReference>
<keyword evidence="5" id="KW-0813">Transport</keyword>
<protein>
    <recommendedName>
        <fullName evidence="17">Iron-sulfur clusters transporter ABCB7, mitochondrial</fullName>
    </recommendedName>
    <alternativeName>
        <fullName evidence="18">ATP-binding cassette sub-family B member 7, mitochondrial</fullName>
    </alternativeName>
</protein>
<dbReference type="SMART" id="SM00382">
    <property type="entry name" value="AAA"/>
    <property type="match status" value="2"/>
</dbReference>
<evidence type="ECO:0000256" key="22">
    <source>
        <dbReference type="SAM" id="Phobius"/>
    </source>
</evidence>
<evidence type="ECO:0000256" key="15">
    <source>
        <dbReference type="ARBA" id="ARBA00023204"/>
    </source>
</evidence>
<gene>
    <name evidence="25" type="ORF">ONB1V03_LOCUS3740</name>
</gene>
<evidence type="ECO:0000256" key="8">
    <source>
        <dbReference type="ARBA" id="ARBA00022741"/>
    </source>
</evidence>
<comment type="subcellular location">
    <subcellularLocation>
        <location evidence="2">Chromosome</location>
    </subcellularLocation>
    <subcellularLocation>
        <location evidence="3">Mitochondrion inner membrane</location>
        <topology evidence="3">Multi-pass membrane protein</topology>
    </subcellularLocation>
    <subcellularLocation>
        <location evidence="1">Nucleus</location>
    </subcellularLocation>
</comment>
<dbReference type="PROSITE" id="PS50929">
    <property type="entry name" value="ABC_TM1F"/>
    <property type="match status" value="1"/>
</dbReference>
<evidence type="ECO:0000256" key="1">
    <source>
        <dbReference type="ARBA" id="ARBA00004123"/>
    </source>
</evidence>
<keyword evidence="12 20" id="KW-0175">Coiled coil</keyword>
<feature type="transmembrane region" description="Helical" evidence="22">
    <location>
        <begin position="1416"/>
        <end position="1443"/>
    </location>
</feature>
<keyword evidence="8" id="KW-0547">Nucleotide-binding</keyword>
<dbReference type="PROSITE" id="PS50893">
    <property type="entry name" value="ABC_TRANSPORTER_2"/>
    <property type="match status" value="1"/>
</dbReference>
<dbReference type="InterPro" id="IPR003395">
    <property type="entry name" value="RecF/RecN/SMC_N"/>
</dbReference>
<dbReference type="FunFam" id="3.40.50.300:FF:000186">
    <property type="entry name" value="ATP-binding cassette sub-family B member 7, mitochondrial"/>
    <property type="match status" value="1"/>
</dbReference>
<dbReference type="Pfam" id="PF02463">
    <property type="entry name" value="SMC_N"/>
    <property type="match status" value="1"/>
</dbReference>
<dbReference type="EMBL" id="OC915991">
    <property type="protein sequence ID" value="CAD7642706.1"/>
    <property type="molecule type" value="Genomic_DNA"/>
</dbReference>
<evidence type="ECO:0000256" key="11">
    <source>
        <dbReference type="ARBA" id="ARBA00022989"/>
    </source>
</evidence>
<feature type="region of interest" description="Disordered" evidence="21">
    <location>
        <begin position="1115"/>
        <end position="1143"/>
    </location>
</feature>
<dbReference type="OrthoDB" id="6500128at2759"/>
<feature type="compositionally biased region" description="Basic residues" evidence="21">
    <location>
        <begin position="1"/>
        <end position="11"/>
    </location>
</feature>
<evidence type="ECO:0000256" key="7">
    <source>
        <dbReference type="ARBA" id="ARBA00022692"/>
    </source>
</evidence>
<feature type="transmembrane region" description="Helical" evidence="22">
    <location>
        <begin position="1449"/>
        <end position="1470"/>
    </location>
</feature>
<dbReference type="Gene3D" id="1.10.287.1490">
    <property type="match status" value="2"/>
</dbReference>
<comment type="similarity">
    <text evidence="4">Belongs to the SMC family. SMC6 subfamily.</text>
</comment>
<dbReference type="GO" id="GO:0005743">
    <property type="term" value="C:mitochondrial inner membrane"/>
    <property type="evidence" value="ECO:0007669"/>
    <property type="project" value="UniProtKB-SubCell"/>
</dbReference>
<evidence type="ECO:0000256" key="20">
    <source>
        <dbReference type="SAM" id="Coils"/>
    </source>
</evidence>
<evidence type="ECO:0000313" key="25">
    <source>
        <dbReference type="EMBL" id="CAD7642706.1"/>
    </source>
</evidence>
<keyword evidence="6" id="KW-0158">Chromosome</keyword>
<evidence type="ECO:0000256" key="4">
    <source>
        <dbReference type="ARBA" id="ARBA00006793"/>
    </source>
</evidence>
<dbReference type="Proteomes" id="UP000728032">
    <property type="component" value="Unassembled WGS sequence"/>
</dbReference>
<keyword evidence="9" id="KW-0227">DNA damage</keyword>
<dbReference type="FunFam" id="1.20.1560.10:FF:000004">
    <property type="entry name" value="ATP-binding cassette sub-family B member 7"/>
    <property type="match status" value="1"/>
</dbReference>
<feature type="coiled-coil region" evidence="20">
    <location>
        <begin position="459"/>
        <end position="606"/>
    </location>
</feature>
<feature type="transmembrane region" description="Helical" evidence="22">
    <location>
        <begin position="1337"/>
        <end position="1355"/>
    </location>
</feature>
<keyword evidence="15" id="KW-0234">DNA repair</keyword>
<evidence type="ECO:0000256" key="21">
    <source>
        <dbReference type="SAM" id="MobiDB-lite"/>
    </source>
</evidence>
<feature type="domain" description="ABC transmembrane type-1" evidence="24">
    <location>
        <begin position="1297"/>
        <end position="1592"/>
    </location>
</feature>
<feature type="region of interest" description="Disordered" evidence="21">
    <location>
        <begin position="972"/>
        <end position="997"/>
    </location>
</feature>
<keyword evidence="26" id="KW-1185">Reference proteome</keyword>
<dbReference type="InterPro" id="IPR017871">
    <property type="entry name" value="ABC_transporter-like_CS"/>
</dbReference>
<organism evidence="25">
    <name type="scientific">Oppiella nova</name>
    <dbReference type="NCBI Taxonomy" id="334625"/>
    <lineage>
        <taxon>Eukaryota</taxon>
        <taxon>Metazoa</taxon>
        <taxon>Ecdysozoa</taxon>
        <taxon>Arthropoda</taxon>
        <taxon>Chelicerata</taxon>
        <taxon>Arachnida</taxon>
        <taxon>Acari</taxon>
        <taxon>Acariformes</taxon>
        <taxon>Sarcoptiformes</taxon>
        <taxon>Oribatida</taxon>
        <taxon>Brachypylina</taxon>
        <taxon>Oppioidea</taxon>
        <taxon>Oppiidae</taxon>
        <taxon>Oppiella</taxon>
    </lineage>
</organism>
<evidence type="ECO:0000256" key="16">
    <source>
        <dbReference type="ARBA" id="ARBA00023242"/>
    </source>
</evidence>
<dbReference type="Pfam" id="PF00664">
    <property type="entry name" value="ABC_membrane"/>
    <property type="match status" value="1"/>
</dbReference>
<dbReference type="PROSITE" id="PS00211">
    <property type="entry name" value="ABC_TRANSPORTER_1"/>
    <property type="match status" value="1"/>
</dbReference>
<evidence type="ECO:0000256" key="3">
    <source>
        <dbReference type="ARBA" id="ARBA00004448"/>
    </source>
</evidence>
<dbReference type="EMBL" id="CAJPVJ010001166">
    <property type="protein sequence ID" value="CAG2164180.1"/>
    <property type="molecule type" value="Genomic_DNA"/>
</dbReference>
<dbReference type="GO" id="GO:0003684">
    <property type="term" value="F:damaged DNA binding"/>
    <property type="evidence" value="ECO:0007669"/>
    <property type="project" value="TreeGrafter"/>
</dbReference>
<evidence type="ECO:0000256" key="10">
    <source>
        <dbReference type="ARBA" id="ARBA00022840"/>
    </source>
</evidence>
<feature type="coiled-coil region" evidence="20">
    <location>
        <begin position="787"/>
        <end position="968"/>
    </location>
</feature>
<keyword evidence="13 22" id="KW-0472">Membrane</keyword>
<keyword evidence="11 22" id="KW-1133">Transmembrane helix</keyword>
<dbReference type="Pfam" id="PF00005">
    <property type="entry name" value="ABC_tran"/>
    <property type="match status" value="1"/>
</dbReference>
<evidence type="ECO:0000256" key="12">
    <source>
        <dbReference type="ARBA" id="ARBA00023054"/>
    </source>
</evidence>
<reference evidence="25" key="1">
    <citation type="submission" date="2020-11" db="EMBL/GenBank/DDBJ databases">
        <authorList>
            <person name="Tran Van P."/>
        </authorList>
    </citation>
    <scope>NUCLEOTIDE SEQUENCE</scope>
</reference>
<feature type="compositionally biased region" description="Polar residues" evidence="21">
    <location>
        <begin position="13"/>
        <end position="45"/>
    </location>
</feature>
<evidence type="ECO:0000256" key="2">
    <source>
        <dbReference type="ARBA" id="ARBA00004286"/>
    </source>
</evidence>
<feature type="domain" description="ABC transporter" evidence="23">
    <location>
        <begin position="1628"/>
        <end position="1862"/>
    </location>
</feature>
<dbReference type="InterPro" id="IPR036640">
    <property type="entry name" value="ABC1_TM_sf"/>
</dbReference>
<feature type="compositionally biased region" description="Basic and acidic residues" evidence="21">
    <location>
        <begin position="46"/>
        <end position="56"/>
    </location>
</feature>
<evidence type="ECO:0000259" key="24">
    <source>
        <dbReference type="PROSITE" id="PS50929"/>
    </source>
</evidence>
<keyword evidence="14" id="KW-0233">DNA recombination</keyword>
<name>A0A7R9QEB1_9ACAR</name>
<dbReference type="Gene3D" id="3.40.50.300">
    <property type="entry name" value="P-loop containing nucleotide triphosphate hydrolases"/>
    <property type="match status" value="3"/>
</dbReference>
<comment type="catalytic activity">
    <reaction evidence="19">
        <text>(glutathione)4[2Fe(III)-2S] cluster(in) + ATP + H2O = (glutathione)4[2Fe(III)-2S] cluster(out) + ADP + phosphate + H(+)</text>
        <dbReference type="Rhea" id="RHEA:67028"/>
        <dbReference type="ChEBI" id="CHEBI:15377"/>
        <dbReference type="ChEBI" id="CHEBI:15378"/>
        <dbReference type="ChEBI" id="CHEBI:30616"/>
        <dbReference type="ChEBI" id="CHEBI:43474"/>
        <dbReference type="ChEBI" id="CHEBI:167627"/>
        <dbReference type="ChEBI" id="CHEBI:456216"/>
    </reaction>
    <physiologicalReaction direction="left-to-right" evidence="19">
        <dbReference type="Rhea" id="RHEA:67029"/>
    </physiologicalReaction>
</comment>
<evidence type="ECO:0000256" key="14">
    <source>
        <dbReference type="ARBA" id="ARBA00023172"/>
    </source>
</evidence>
<dbReference type="CDD" id="cd18582">
    <property type="entry name" value="ABC_6TM_ATM1_ABCB7"/>
    <property type="match status" value="1"/>
</dbReference>
<proteinExistence type="inferred from homology"/>
<dbReference type="GO" id="GO:0140359">
    <property type="term" value="F:ABC-type transporter activity"/>
    <property type="evidence" value="ECO:0007669"/>
    <property type="project" value="InterPro"/>
</dbReference>
<dbReference type="InterPro" id="IPR011527">
    <property type="entry name" value="ABC1_TM_dom"/>
</dbReference>
<dbReference type="InterPro" id="IPR003439">
    <property type="entry name" value="ABC_transporter-like_ATP-bd"/>
</dbReference>
<dbReference type="GO" id="GO:0003697">
    <property type="term" value="F:single-stranded DNA binding"/>
    <property type="evidence" value="ECO:0007669"/>
    <property type="project" value="TreeGrafter"/>
</dbReference>
<dbReference type="PANTHER" id="PTHR19306:SF6">
    <property type="entry name" value="STRUCTURAL MAINTENANCE OF CHROMOSOMES PROTEIN 6"/>
    <property type="match status" value="1"/>
</dbReference>
<dbReference type="GO" id="GO:0030915">
    <property type="term" value="C:Smc5-Smc6 complex"/>
    <property type="evidence" value="ECO:0007669"/>
    <property type="project" value="TreeGrafter"/>
</dbReference>
<feature type="compositionally biased region" description="Basic and acidic residues" evidence="21">
    <location>
        <begin position="972"/>
        <end position="993"/>
    </location>
</feature>
<feature type="transmembrane region" description="Helical" evidence="22">
    <location>
        <begin position="1539"/>
        <end position="1561"/>
    </location>
</feature>
<evidence type="ECO:0000256" key="5">
    <source>
        <dbReference type="ARBA" id="ARBA00022448"/>
    </source>
</evidence>
<dbReference type="GO" id="GO:0000724">
    <property type="term" value="P:double-strand break repair via homologous recombination"/>
    <property type="evidence" value="ECO:0007669"/>
    <property type="project" value="TreeGrafter"/>
</dbReference>
<keyword evidence="7 22" id="KW-0812">Transmembrane</keyword>
<feature type="compositionally biased region" description="Polar residues" evidence="21">
    <location>
        <begin position="1124"/>
        <end position="1141"/>
    </location>
</feature>
<keyword evidence="16" id="KW-0539">Nucleus</keyword>
<dbReference type="SUPFAM" id="SSF52540">
    <property type="entry name" value="P-loop containing nucleoside triphosphate hydrolases"/>
    <property type="match status" value="3"/>
</dbReference>
<evidence type="ECO:0000259" key="23">
    <source>
        <dbReference type="PROSITE" id="PS50893"/>
    </source>
</evidence>
<sequence>MGQLTRKRKRGSTGATDADTPSTMSSTQRTTPPALRTTNGNTSDVETVRTDDDGPNHRMSSAANLSIDVTLDKSQSQTQHLVIDSQPNVDSDDGVDEILSQRAPPEPIAQPMDQDVDPMDDNEEDMDMSNRWGDDYEGPSFSGPTETQVHRKVNEHTAEAEQRAKLNVAECGAIESITLQNFMCHSNFYMDFGPRINFIVGRNGSGKSAILTAVVLGLGGRAATTSRGKGIASFIKSGESQAKIILKICNSNDALGGKRGYNADHYGKSIIIERTINASGASSYKLKSAAGKLVADRKEQLDSMIRYFNIQVDNPICVLNQEVSRNFLNTKNSRDKYTFFMKATLLEDVKNDYAAAETHRTISQKILDQKKAVIPDTTRDLKELERKVKMFNDLENHKERFARLNGEALWALVNEQKAAFEDVRAQVVVFEKRVETQLRKVDEEKAAIAQLDTDKTDTMARMNSLLEDVNQTNDALEELKTQVNDIKEKIRTKERDERSVTTERNVTTNDIKNIEKKIKGYEQQFSNESHNRRKADISSLKEEMDGLKAEEQTLLQQFQELDQSMQALADKGLAMTQERNGLGGAIAGKQRDIQRLNQSREDQLKKFGPKYPELVKRIDEAHRRGVFKQKPLGPIGNHIKLKDYSCALAVELCLKGLIYAFCCDNMDDKRQLDDIIKRVFGEQRKPPIVTRPFGRRHDVSQHCVRSADYKSLFELMEMKEDAIANCVIDQCRVEQILYIPDYTAAEELLMSRETSPMNCYQAYTSDGCVMFPQTRGSDYKSYANRNKRNANILMKNVDQMVDQLMKEVNEMNERLQKSEQTLQSHRQAMDNKKREMNELDKRKKQIRTETINKDRKLKELESIGDSPPVEISTLEEELQTFGAKLSELEERRKVVQEELEALKVEYQGLDAQMTTKKQEKDDLLDSRPPLKSRLEAIKTKIANHTLALKEYERKMADTEALKTAEEEKMAVREQEFENGKQEAMKQTGEEMRTRRSSKTVVNEIKQLQKFLDQQESSIGQKDQIYRQYKELSTHYKRIKTEVNDTERHLRHLKKSLDLRRRGYVELRNFYSMMTKIFFLDILKHKGFCGSLDIYHTQREVNGELKKSKTLEIKVNPKSMDDSQARSSQMSTTGSYSDTRSLSGGERSYSTVAFILALWESAQSPFKILDEVDVFMDLMTRKISLDTMIEFASQKSGKQYIFLSPLKLQNLSNQELIHNHKKCIEISERYMADEEVVPQPELSATTAGQQVWTRHYSTISNDTPAPTGKSKVGAVHILKQMFGYVWPKDRQDLRKRVVLSMGLLIVAKVINVEVPFIFKHGVDHLNANAGNVLALTDPSSTVMTVAAALMISYGMARAGSSLFNELRNAVFAKVAHDSIRRVANNVFTHLHQMDLNFHLNRQTGALSKAIDRGTRGINFVLSALVFNVVPTIFEVALVSSIMYYKFGGEFAAITLGCIGAYTAFTLGITQWRTKFRVHMNRAENESGNQAIDSLINYETVKYFNNESYEAKKYDSLLKKYTDASLKTTTSLALLNFGQNAIFSASLAAIMILSAKGIVAGNMTVGDLVMVNGLLFQLSLPLNFLGSVYREIRQSLIDMQTMFNLLSLQTSVKEKPNAPALILTHKEAVVRFENVYFEYVKDQPILNNLSFEVPAGKWIALVGSSGSGKSTIVRLLYRFFDPQKGRILINGNDIRDYSLDSLRRTIAIVPQDTVLFNNTIKYNINYGDFAKSEEQVYEVSEMAELHDSIQRWPEKYETRVGERGLKLSGGEKQRVAIARAVLKDSPILVFDEATSSLDSITEYKIMTALHRATQNRTAIGIAHRLSTVVNADNIYVLSDGRVVESGNHFNLVSKSDSLYANLWAKQHQIDRELQTKQMHENVLN</sequence>